<dbReference type="RefSeq" id="WP_039649156.1">
    <property type="nucleotide sequence ID" value="NZ_CP007770.1"/>
</dbReference>
<feature type="domain" description="Response regulatory" evidence="2">
    <location>
        <begin position="2"/>
        <end position="106"/>
    </location>
</feature>
<dbReference type="EMBL" id="CP007770">
    <property type="protein sequence ID" value="AJC87242.1"/>
    <property type="molecule type" value="Genomic_DNA"/>
</dbReference>
<reference evidence="3 4" key="1">
    <citation type="journal article" date="2014" name="Genome Biol. Evol.">
        <title>Comparative Genomics of the Campylobacter lari Group.</title>
        <authorList>
            <person name="Miller W.G."/>
            <person name="Yee E."/>
            <person name="Chapman M.H."/>
            <person name="Smith T.P."/>
            <person name="Bono J.L."/>
            <person name="Huynh S."/>
            <person name="Parker C.T."/>
            <person name="Vandamme P."/>
            <person name="Luong K."/>
            <person name="Korlach J."/>
        </authorList>
    </citation>
    <scope>NUCLEOTIDE SEQUENCE [LARGE SCALE GENOMIC DNA]</scope>
    <source>
        <strain evidence="3 4">NCTC 12927</strain>
    </source>
</reference>
<sequence length="291" mass="34032">MKVLIVENEFYLAQSIGSKLNSIGYNCDIITSTNELTHYEYEIILLSTSIANFEFIVETFKHKIIILLISYISSDTVLSPLKAGASDYIQKPFMIEELTRKIKHFQDFKKMEILNHTYEAYLKHKFETIKIAHFDYKKIKLPLILKANNQIQADCFVFNYSKQNNIASVYVNLSHPHNLDKILKDTNTYYLTNFQSLKPLEKEKILNLATKKSIIIHTNNNIENKNFQTLELIDEEKNFESNGILTIDDYVKHIILSYQNVFPDTDLSKKLGISRKSLWEKRKKYGISKKK</sequence>
<dbReference type="AlphaFoldDB" id="A0A0A8GZZ6"/>
<dbReference type="InterPro" id="IPR001789">
    <property type="entry name" value="Sig_transdc_resp-reg_receiver"/>
</dbReference>
<evidence type="ECO:0000256" key="1">
    <source>
        <dbReference type="PROSITE-ProRule" id="PRU00169"/>
    </source>
</evidence>
<dbReference type="HOGENOM" id="CLU_939035_0_0_7"/>
<dbReference type="PIRSF" id="PIRSF016788">
    <property type="entry name" value="RR_Fis"/>
    <property type="match status" value="1"/>
</dbReference>
<name>A0A0A8GZZ6_9BACT</name>
<dbReference type="KEGG" id="cis:CINS_0240"/>
<dbReference type="GeneID" id="74431060"/>
<organism evidence="3 4">
    <name type="scientific">Campylobacter insulaenigrae NCTC 12927</name>
    <dbReference type="NCBI Taxonomy" id="1031564"/>
    <lineage>
        <taxon>Bacteria</taxon>
        <taxon>Pseudomonadati</taxon>
        <taxon>Campylobacterota</taxon>
        <taxon>Epsilonproteobacteria</taxon>
        <taxon>Campylobacterales</taxon>
        <taxon>Campylobacteraceae</taxon>
        <taxon>Campylobacter</taxon>
    </lineage>
</organism>
<dbReference type="STRING" id="1031564.CINS_0240"/>
<dbReference type="InterPro" id="IPR014483">
    <property type="entry name" value="Sig_transdc_resp-reg_prd"/>
</dbReference>
<dbReference type="SUPFAM" id="SSF52172">
    <property type="entry name" value="CheY-like"/>
    <property type="match status" value="1"/>
</dbReference>
<dbReference type="GO" id="GO:0000160">
    <property type="term" value="P:phosphorelay signal transduction system"/>
    <property type="evidence" value="ECO:0007669"/>
    <property type="project" value="InterPro"/>
</dbReference>
<dbReference type="InterPro" id="IPR011006">
    <property type="entry name" value="CheY-like_superfamily"/>
</dbReference>
<accession>A0A0A8GZZ6</accession>
<gene>
    <name evidence="3" type="ORF">CINS_0240</name>
</gene>
<evidence type="ECO:0000313" key="3">
    <source>
        <dbReference type="EMBL" id="AJC87242.1"/>
    </source>
</evidence>
<evidence type="ECO:0000313" key="4">
    <source>
        <dbReference type="Proteomes" id="UP000031163"/>
    </source>
</evidence>
<dbReference type="Gene3D" id="3.40.50.2300">
    <property type="match status" value="1"/>
</dbReference>
<comment type="caution">
    <text evidence="1">Lacks conserved residue(s) required for the propagation of feature annotation.</text>
</comment>
<dbReference type="PROSITE" id="PS50110">
    <property type="entry name" value="RESPONSE_REGULATORY"/>
    <property type="match status" value="1"/>
</dbReference>
<proteinExistence type="predicted"/>
<evidence type="ECO:0000259" key="2">
    <source>
        <dbReference type="PROSITE" id="PS50110"/>
    </source>
</evidence>
<dbReference type="Proteomes" id="UP000031163">
    <property type="component" value="Chromosome"/>
</dbReference>
<protein>
    <submittedName>
        <fullName evidence="3">Receiver domain protein</fullName>
    </submittedName>
</protein>